<keyword evidence="2" id="KW-0012">Acyltransferase</keyword>
<dbReference type="Gene3D" id="3.40.630.30">
    <property type="match status" value="1"/>
</dbReference>
<evidence type="ECO:0000256" key="1">
    <source>
        <dbReference type="ARBA" id="ARBA00022679"/>
    </source>
</evidence>
<dbReference type="InterPro" id="IPR016181">
    <property type="entry name" value="Acyl_CoA_acyltransferase"/>
</dbReference>
<dbReference type="SUPFAM" id="SSF55729">
    <property type="entry name" value="Acyl-CoA N-acyltransferases (Nat)"/>
    <property type="match status" value="1"/>
</dbReference>
<sequence>MTPLVIRNRKHSDLPGCVDLLAVVHGTDGYPLNWPADPYRWLSPPEQHHAWIAEADGAEVVGHLAVHHALPEDGEAGAAEVARLFVAPAFRRRRVGTALLRQARRWAARHDTDLTLEVVDHQRSPAVALYERDGWRHTATVAAGWTAPNGAPVTLRRYVVASGAPEPADSTAEHRTAGHP</sequence>
<dbReference type="PANTHER" id="PTHR43877">
    <property type="entry name" value="AMINOALKYLPHOSPHONATE N-ACETYLTRANSFERASE-RELATED-RELATED"/>
    <property type="match status" value="1"/>
</dbReference>
<evidence type="ECO:0000256" key="2">
    <source>
        <dbReference type="ARBA" id="ARBA00023315"/>
    </source>
</evidence>
<name>A0A2W2EQ03_9ACTN</name>
<keyword evidence="5" id="KW-1185">Reference proteome</keyword>
<keyword evidence="1 4" id="KW-0808">Transferase</keyword>
<comment type="caution">
    <text evidence="4">The sequence shown here is derived from an EMBL/GenBank/DDBJ whole genome shotgun (WGS) entry which is preliminary data.</text>
</comment>
<proteinExistence type="predicted"/>
<dbReference type="EMBL" id="POTY01000065">
    <property type="protein sequence ID" value="PZG18829.1"/>
    <property type="molecule type" value="Genomic_DNA"/>
</dbReference>
<dbReference type="PROSITE" id="PS51186">
    <property type="entry name" value="GNAT"/>
    <property type="match status" value="1"/>
</dbReference>
<dbReference type="Proteomes" id="UP000248924">
    <property type="component" value="Unassembled WGS sequence"/>
</dbReference>
<dbReference type="InterPro" id="IPR050832">
    <property type="entry name" value="Bact_Acetyltransf"/>
</dbReference>
<dbReference type="RefSeq" id="WP_111214028.1">
    <property type="nucleotide sequence ID" value="NZ_POTY01000065.1"/>
</dbReference>
<evidence type="ECO:0000313" key="4">
    <source>
        <dbReference type="EMBL" id="PZG18829.1"/>
    </source>
</evidence>
<dbReference type="PANTHER" id="PTHR43877:SF2">
    <property type="entry name" value="AMINOALKYLPHOSPHONATE N-ACETYLTRANSFERASE-RELATED"/>
    <property type="match status" value="1"/>
</dbReference>
<feature type="domain" description="N-acetyltransferase" evidence="3">
    <location>
        <begin position="4"/>
        <end position="160"/>
    </location>
</feature>
<evidence type="ECO:0000313" key="5">
    <source>
        <dbReference type="Proteomes" id="UP000248924"/>
    </source>
</evidence>
<reference evidence="4 5" key="1">
    <citation type="submission" date="2018-01" db="EMBL/GenBank/DDBJ databases">
        <title>Draft genome sequence of Jishengella sp. NA12.</title>
        <authorList>
            <person name="Sahin N."/>
            <person name="Ay H."/>
            <person name="Saygin H."/>
        </authorList>
    </citation>
    <scope>NUCLEOTIDE SEQUENCE [LARGE SCALE GENOMIC DNA]</scope>
    <source>
        <strain evidence="4 5">NA12</strain>
    </source>
</reference>
<dbReference type="InterPro" id="IPR000182">
    <property type="entry name" value="GNAT_dom"/>
</dbReference>
<organism evidence="4 5">
    <name type="scientific">Micromonospora craterilacus</name>
    <dbReference type="NCBI Taxonomy" id="1655439"/>
    <lineage>
        <taxon>Bacteria</taxon>
        <taxon>Bacillati</taxon>
        <taxon>Actinomycetota</taxon>
        <taxon>Actinomycetes</taxon>
        <taxon>Micromonosporales</taxon>
        <taxon>Micromonosporaceae</taxon>
        <taxon>Micromonospora</taxon>
    </lineage>
</organism>
<accession>A0A2W2EQ03</accession>
<dbReference type="Pfam" id="PF00583">
    <property type="entry name" value="Acetyltransf_1"/>
    <property type="match status" value="1"/>
</dbReference>
<dbReference type="GO" id="GO:0016747">
    <property type="term" value="F:acyltransferase activity, transferring groups other than amino-acyl groups"/>
    <property type="evidence" value="ECO:0007669"/>
    <property type="project" value="InterPro"/>
</dbReference>
<dbReference type="AlphaFoldDB" id="A0A2W2EQ03"/>
<gene>
    <name evidence="4" type="ORF">C1I95_12770</name>
</gene>
<dbReference type="OrthoDB" id="4458954at2"/>
<protein>
    <submittedName>
        <fullName evidence="4">GNAT family N-acetyltransferase</fullName>
    </submittedName>
</protein>
<evidence type="ECO:0000259" key="3">
    <source>
        <dbReference type="PROSITE" id="PS51186"/>
    </source>
</evidence>
<dbReference type="CDD" id="cd04301">
    <property type="entry name" value="NAT_SF"/>
    <property type="match status" value="1"/>
</dbReference>